<proteinExistence type="predicted"/>
<evidence type="ECO:0000313" key="1">
    <source>
        <dbReference type="EMBL" id="QNE06068.1"/>
    </source>
</evidence>
<organism evidence="1 2">
    <name type="scientific">Croceicoccus marinus</name>
    <dbReference type="NCBI Taxonomy" id="450378"/>
    <lineage>
        <taxon>Bacteria</taxon>
        <taxon>Pseudomonadati</taxon>
        <taxon>Pseudomonadota</taxon>
        <taxon>Alphaproteobacteria</taxon>
        <taxon>Sphingomonadales</taxon>
        <taxon>Erythrobacteraceae</taxon>
        <taxon>Croceicoccus</taxon>
    </lineage>
</organism>
<protein>
    <submittedName>
        <fullName evidence="1">Uncharacterized protein</fullName>
    </submittedName>
</protein>
<accession>A0A7G6VWF3</accession>
<evidence type="ECO:0000313" key="2">
    <source>
        <dbReference type="Proteomes" id="UP000515297"/>
    </source>
</evidence>
<dbReference type="RefSeq" id="WP_185885103.1">
    <property type="nucleotide sequence ID" value="NZ_CP060052.1"/>
</dbReference>
<dbReference type="EMBL" id="CP060052">
    <property type="protein sequence ID" value="QNE06068.1"/>
    <property type="molecule type" value="Genomic_DNA"/>
</dbReference>
<name>A0A7G6VWF3_9SPHN</name>
<dbReference type="AlphaFoldDB" id="A0A7G6VWF3"/>
<reference evidence="1 2" key="1">
    <citation type="submission" date="2020-08" db="EMBL/GenBank/DDBJ databases">
        <authorList>
            <person name="Liu G."/>
            <person name="Sun C."/>
        </authorList>
    </citation>
    <scope>NUCLEOTIDE SEQUENCE [LARGE SCALE GENOMIC DNA]</scope>
    <source>
        <strain evidence="1 2">OT19</strain>
    </source>
</reference>
<sequence>MIAGFSERTIICFPNTSKGGADLVLRLNALPLTIASDGTALKTFRAVPVVRDELQPSMIEFEAEHLAAAIERLHQMANAGSFVLESGAQRLGTVHLITRGEWWFSSF</sequence>
<gene>
    <name evidence="1" type="ORF">H4O24_05375</name>
</gene>
<dbReference type="Proteomes" id="UP000515297">
    <property type="component" value="Chromosome"/>
</dbReference>